<dbReference type="Pfam" id="PF01022">
    <property type="entry name" value="HTH_5"/>
    <property type="match status" value="1"/>
</dbReference>
<evidence type="ECO:0000256" key="1">
    <source>
        <dbReference type="ARBA" id="ARBA00023015"/>
    </source>
</evidence>
<dbReference type="PANTHER" id="PTHR43132">
    <property type="entry name" value="ARSENICAL RESISTANCE OPERON REPRESSOR ARSR-RELATED"/>
    <property type="match status" value="1"/>
</dbReference>
<keyword evidence="2" id="KW-0238">DNA-binding</keyword>
<gene>
    <name evidence="5" type="ORF">VPK24_01525</name>
</gene>
<dbReference type="PANTHER" id="PTHR43132:SF9">
    <property type="entry name" value="ARSR FAMILY TRANSCRIPTIONAL REGULATORY PROTEIN"/>
    <property type="match status" value="1"/>
</dbReference>
<evidence type="ECO:0000259" key="4">
    <source>
        <dbReference type="PROSITE" id="PS50987"/>
    </source>
</evidence>
<keyword evidence="3" id="KW-0804">Transcription</keyword>
<dbReference type="SMART" id="SM00418">
    <property type="entry name" value="HTH_ARSR"/>
    <property type="match status" value="1"/>
</dbReference>
<dbReference type="Proteomes" id="UP001604335">
    <property type="component" value="Unassembled WGS sequence"/>
</dbReference>
<dbReference type="EMBL" id="JAZAQF010000006">
    <property type="protein sequence ID" value="MFG3816301.1"/>
    <property type="molecule type" value="Genomic_DNA"/>
</dbReference>
<dbReference type="Gene3D" id="1.10.10.10">
    <property type="entry name" value="Winged helix-like DNA-binding domain superfamily/Winged helix DNA-binding domain"/>
    <property type="match status" value="1"/>
</dbReference>
<dbReference type="InterPro" id="IPR036388">
    <property type="entry name" value="WH-like_DNA-bd_sf"/>
</dbReference>
<evidence type="ECO:0000313" key="5">
    <source>
        <dbReference type="EMBL" id="MFG3816301.1"/>
    </source>
</evidence>
<dbReference type="RefSeq" id="WP_099531646.1">
    <property type="nucleotide sequence ID" value="NZ_JAZAQF010000006.1"/>
</dbReference>
<evidence type="ECO:0000256" key="2">
    <source>
        <dbReference type="ARBA" id="ARBA00023125"/>
    </source>
</evidence>
<dbReference type="InterPro" id="IPR036390">
    <property type="entry name" value="WH_DNA-bd_sf"/>
</dbReference>
<comment type="caution">
    <text evidence="5">The sequence shown here is derived from an EMBL/GenBank/DDBJ whole genome shotgun (WGS) entry which is preliminary data.</text>
</comment>
<evidence type="ECO:0000313" key="6">
    <source>
        <dbReference type="Proteomes" id="UP001604335"/>
    </source>
</evidence>
<reference evidence="6" key="1">
    <citation type="journal article" date="2024" name="Algal Res.">
        <title>Biochemical, toxicological and genomic investigation of a high-biomass producing Limnothrix strain isolated from Italian shallow drinking water reservoir.</title>
        <authorList>
            <person name="Simonazzi M."/>
            <person name="Shishido T.K."/>
            <person name="Delbaje E."/>
            <person name="Wahlsten M."/>
            <person name="Fewer D.P."/>
            <person name="Sivonen K."/>
            <person name="Pezzolesi L."/>
            <person name="Pistocchi R."/>
        </authorList>
    </citation>
    <scope>NUCLEOTIDE SEQUENCE [LARGE SCALE GENOMIC DNA]</scope>
    <source>
        <strain evidence="6">LRLZ20PSL1</strain>
    </source>
</reference>
<evidence type="ECO:0000256" key="3">
    <source>
        <dbReference type="ARBA" id="ARBA00023163"/>
    </source>
</evidence>
<dbReference type="NCBIfam" id="NF033788">
    <property type="entry name" value="HTH_metalloreg"/>
    <property type="match status" value="1"/>
</dbReference>
<dbReference type="PRINTS" id="PR00778">
    <property type="entry name" value="HTHARSR"/>
</dbReference>
<dbReference type="PROSITE" id="PS50987">
    <property type="entry name" value="HTH_ARSR_2"/>
    <property type="match status" value="1"/>
</dbReference>
<name>A0ABW7C8P6_9CYAN</name>
<accession>A0ABW7C8P6</accession>
<feature type="domain" description="HTH arsR-type" evidence="4">
    <location>
        <begin position="7"/>
        <end position="101"/>
    </location>
</feature>
<dbReference type="SUPFAM" id="SSF46785">
    <property type="entry name" value="Winged helix' DNA-binding domain"/>
    <property type="match status" value="1"/>
</dbReference>
<sequence>MANTLDHELDALAFVADYLKVLSERNRLRVLCCLREGPRNVAEIVEATGLTQANTSKHLKVLSQAGMVARQSQGTSAYYRIVDPLIFDLCELIWRRLSDRLEQQQQVIASFRVQ</sequence>
<proteinExistence type="predicted"/>
<dbReference type="CDD" id="cd00090">
    <property type="entry name" value="HTH_ARSR"/>
    <property type="match status" value="1"/>
</dbReference>
<organism evidence="5 6">
    <name type="scientific">Limnothrix redekei LRLZ20PSL1</name>
    <dbReference type="NCBI Taxonomy" id="3112953"/>
    <lineage>
        <taxon>Bacteria</taxon>
        <taxon>Bacillati</taxon>
        <taxon>Cyanobacteriota</taxon>
        <taxon>Cyanophyceae</taxon>
        <taxon>Pseudanabaenales</taxon>
        <taxon>Pseudanabaenaceae</taxon>
        <taxon>Limnothrix</taxon>
    </lineage>
</organism>
<dbReference type="InterPro" id="IPR001845">
    <property type="entry name" value="HTH_ArsR_DNA-bd_dom"/>
</dbReference>
<keyword evidence="1" id="KW-0805">Transcription regulation</keyword>
<dbReference type="InterPro" id="IPR051011">
    <property type="entry name" value="Metal_resp_trans_reg"/>
</dbReference>
<keyword evidence="6" id="KW-1185">Reference proteome</keyword>
<dbReference type="InterPro" id="IPR011991">
    <property type="entry name" value="ArsR-like_HTH"/>
</dbReference>
<protein>
    <submittedName>
        <fullName evidence="5">Metalloregulator ArsR/SmtB family transcription factor</fullName>
    </submittedName>
</protein>